<proteinExistence type="predicted"/>
<reference evidence="1 2" key="1">
    <citation type="submission" date="2013-03" db="EMBL/GenBank/DDBJ databases">
        <title>Salinisphaera hydrothermalis C41B8 Genome Sequencing.</title>
        <authorList>
            <person name="Li C."/>
            <person name="Lai Q."/>
            <person name="Shao Z."/>
        </authorList>
    </citation>
    <scope>NUCLEOTIDE SEQUENCE [LARGE SCALE GENOMIC DNA]</scope>
    <source>
        <strain evidence="1 2">C41B8</strain>
    </source>
</reference>
<accession>A0A084IPL4</accession>
<gene>
    <name evidence="1" type="ORF">C41B8_03496</name>
</gene>
<dbReference type="STRING" id="1304275.C41B8_03496"/>
<name>A0A084IPL4_SALHC</name>
<evidence type="ECO:0008006" key="3">
    <source>
        <dbReference type="Google" id="ProtNLM"/>
    </source>
</evidence>
<dbReference type="eggNOG" id="ENOG502ZAGX">
    <property type="taxonomic scope" value="Bacteria"/>
</dbReference>
<protein>
    <recommendedName>
        <fullName evidence="3">3-deoxy-D-manno-octulosonic-acid transferase</fullName>
    </recommendedName>
</protein>
<dbReference type="PATRIC" id="fig|1304275.5.peg.710"/>
<evidence type="ECO:0000313" key="1">
    <source>
        <dbReference type="EMBL" id="KEZ78648.1"/>
    </source>
</evidence>
<evidence type="ECO:0000313" key="2">
    <source>
        <dbReference type="Proteomes" id="UP000028302"/>
    </source>
</evidence>
<dbReference type="AlphaFoldDB" id="A0A084IPL4"/>
<dbReference type="EMBL" id="APNK01000003">
    <property type="protein sequence ID" value="KEZ78648.1"/>
    <property type="molecule type" value="Genomic_DNA"/>
</dbReference>
<comment type="caution">
    <text evidence="1">The sequence shown here is derived from an EMBL/GenBank/DDBJ whole genome shotgun (WGS) entry which is preliminary data.</text>
</comment>
<sequence>MAFSDYIIYVDESGDHSLTAIDPNYPVFVLAFCIFHKRYYSETVVSALQKFKFKHFGHDIVVLHERDIRKEKGDFNIFRSVTERHAFMDELTTLIDESNFILIACVIDKPAFKTRGEVAVDNPYHYALRYGLEQLAGFIDEKGQSDRDTHVIVECRGKKEDRDLELEFRRICDGANGLNRELPFVVEFASKQVNSSGLQLSDLVARPIGLRVLRPEQQNRAFDILTRKFYCEGGRQHVGEGYEGVGLKRLPD</sequence>
<keyword evidence="2" id="KW-1185">Reference proteome</keyword>
<dbReference type="Proteomes" id="UP000028302">
    <property type="component" value="Unassembled WGS sequence"/>
</dbReference>
<organism evidence="1 2">
    <name type="scientific">Salinisphaera hydrothermalis (strain C41B8)</name>
    <dbReference type="NCBI Taxonomy" id="1304275"/>
    <lineage>
        <taxon>Bacteria</taxon>
        <taxon>Pseudomonadati</taxon>
        <taxon>Pseudomonadota</taxon>
        <taxon>Gammaproteobacteria</taxon>
        <taxon>Salinisphaerales</taxon>
        <taxon>Salinisphaeraceae</taxon>
        <taxon>Salinisphaera</taxon>
    </lineage>
</organism>
<dbReference type="InterPro" id="IPR024524">
    <property type="entry name" value="DUF3800"/>
</dbReference>
<dbReference type="Pfam" id="PF12686">
    <property type="entry name" value="DUF3800"/>
    <property type="match status" value="1"/>
</dbReference>